<keyword evidence="4" id="KW-1185">Reference proteome</keyword>
<gene>
    <name evidence="3" type="ORF">PR048_032119</name>
</gene>
<evidence type="ECO:0000313" key="4">
    <source>
        <dbReference type="Proteomes" id="UP001159363"/>
    </source>
</evidence>
<accession>A0ABQ9G443</accession>
<proteinExistence type="predicted"/>
<name>A0ABQ9G443_9NEOP</name>
<feature type="transmembrane region" description="Helical" evidence="2">
    <location>
        <begin position="85"/>
        <end position="106"/>
    </location>
</feature>
<keyword evidence="2" id="KW-0472">Membrane</keyword>
<keyword evidence="2" id="KW-0812">Transmembrane</keyword>
<protein>
    <submittedName>
        <fullName evidence="3">Uncharacterized protein</fullName>
    </submittedName>
</protein>
<evidence type="ECO:0000256" key="2">
    <source>
        <dbReference type="SAM" id="Phobius"/>
    </source>
</evidence>
<feature type="region of interest" description="Disordered" evidence="1">
    <location>
        <begin position="339"/>
        <end position="370"/>
    </location>
</feature>
<dbReference type="EMBL" id="JARBHB010000016">
    <property type="protein sequence ID" value="KAJ8866276.1"/>
    <property type="molecule type" value="Genomic_DNA"/>
</dbReference>
<dbReference type="Proteomes" id="UP001159363">
    <property type="component" value="Chromosome 15"/>
</dbReference>
<evidence type="ECO:0000256" key="1">
    <source>
        <dbReference type="SAM" id="MobiDB-lite"/>
    </source>
</evidence>
<keyword evidence="2" id="KW-1133">Transmembrane helix</keyword>
<comment type="caution">
    <text evidence="3">The sequence shown here is derived from an EMBL/GenBank/DDBJ whole genome shotgun (WGS) entry which is preliminary data.</text>
</comment>
<organism evidence="3 4">
    <name type="scientific">Dryococelus australis</name>
    <dbReference type="NCBI Taxonomy" id="614101"/>
    <lineage>
        <taxon>Eukaryota</taxon>
        <taxon>Metazoa</taxon>
        <taxon>Ecdysozoa</taxon>
        <taxon>Arthropoda</taxon>
        <taxon>Hexapoda</taxon>
        <taxon>Insecta</taxon>
        <taxon>Pterygota</taxon>
        <taxon>Neoptera</taxon>
        <taxon>Polyneoptera</taxon>
        <taxon>Phasmatodea</taxon>
        <taxon>Verophasmatodea</taxon>
        <taxon>Anareolatae</taxon>
        <taxon>Phasmatidae</taxon>
        <taxon>Eurycanthinae</taxon>
        <taxon>Dryococelus</taxon>
    </lineage>
</organism>
<sequence>MEEWKNVYRRVTEGSYHKSPDWRDVCTTCSSVVCMWLAKFACSVSASSYNLIRCSSTTQLVRHQSLRYCKSGSGLALILRLFHRVAFVCVAFGCVGDTAVCLALSLPSNVLRNVLLSTNGFHNRFLGGLCCGRLSAALPLKFLSAQFPLSLQHPLCRRFSRPREPRSLDDFSKSRQVSRPTIDIAILIRDGFFWGSPVYPALSFRHCSILASITLIGSQDLDVKSLSHFIVYLSSGRKNLYVCMNDGCASEKRVGAGVAGSAEWPELRSVKGYRRAEAGLFGWAGCASAGLAFSSRTQSHLASGDDLFTPSDAAHYTHKHGPMRATQVKMEQCWNERMGVTGDPRENPPTSGIVWHDSHMLKSGSDPAGD</sequence>
<reference evidence="3 4" key="1">
    <citation type="submission" date="2023-02" db="EMBL/GenBank/DDBJ databases">
        <title>LHISI_Scaffold_Assembly.</title>
        <authorList>
            <person name="Stuart O.P."/>
            <person name="Cleave R."/>
            <person name="Magrath M.J.L."/>
            <person name="Mikheyev A.S."/>
        </authorList>
    </citation>
    <scope>NUCLEOTIDE SEQUENCE [LARGE SCALE GENOMIC DNA]</scope>
    <source>
        <strain evidence="3">Daus_M_001</strain>
        <tissue evidence="3">Leg muscle</tissue>
    </source>
</reference>
<evidence type="ECO:0000313" key="3">
    <source>
        <dbReference type="EMBL" id="KAJ8866276.1"/>
    </source>
</evidence>